<dbReference type="InterPro" id="IPR002347">
    <property type="entry name" value="SDR_fam"/>
</dbReference>
<proteinExistence type="inferred from homology"/>
<dbReference type="SUPFAM" id="SSF51735">
    <property type="entry name" value="NAD(P)-binding Rossmann-fold domains"/>
    <property type="match status" value="1"/>
</dbReference>
<dbReference type="PANTHER" id="PTHR44196">
    <property type="entry name" value="DEHYDROGENASE/REDUCTASE SDR FAMILY MEMBER 7B"/>
    <property type="match status" value="1"/>
</dbReference>
<evidence type="ECO:0000256" key="2">
    <source>
        <dbReference type="ARBA" id="ARBA00023002"/>
    </source>
</evidence>
<evidence type="ECO:0000313" key="5">
    <source>
        <dbReference type="Proteomes" id="UP000222106"/>
    </source>
</evidence>
<dbReference type="InterPro" id="IPR020904">
    <property type="entry name" value="Sc_DH/Rdtase_CS"/>
</dbReference>
<dbReference type="RefSeq" id="WP_098483721.1">
    <property type="nucleotide sequence ID" value="NZ_PDJI01000004.1"/>
</dbReference>
<dbReference type="OrthoDB" id="158573at2"/>
<evidence type="ECO:0000256" key="1">
    <source>
        <dbReference type="ARBA" id="ARBA00006484"/>
    </source>
</evidence>
<keyword evidence="2" id="KW-0560">Oxidoreductase</keyword>
<feature type="domain" description="Ketoreductase" evidence="3">
    <location>
        <begin position="16"/>
        <end position="212"/>
    </location>
</feature>
<dbReference type="Pfam" id="PF00106">
    <property type="entry name" value="adh_short"/>
    <property type="match status" value="1"/>
</dbReference>
<sequence>MDDAGTCGSESTSRGRRVLVTGATRGIGRAVAVALAPDFEVVVVGRRAEDVAAVVESVRTETPGAAATGLLLDLADITSLAGACSELPDLDGVVHCAGVEGTASAADLEPEFLASVLAVNLNGPVELTRQLLPGLRRRRGRVVFVNSTAALQTFAGWGAYSASKAALRAYADTLRVEERPHGVGVTSVFPGRTDTGMQRDIAAKRGAEFDPTTAMSAASVAAAVRHALTAPADAEVTDLTITPGPRG</sequence>
<evidence type="ECO:0000259" key="3">
    <source>
        <dbReference type="SMART" id="SM00822"/>
    </source>
</evidence>
<dbReference type="Proteomes" id="UP000222106">
    <property type="component" value="Unassembled WGS sequence"/>
</dbReference>
<comment type="similarity">
    <text evidence="1">Belongs to the short-chain dehydrogenases/reductases (SDR) family.</text>
</comment>
<reference evidence="4 5" key="1">
    <citation type="submission" date="2017-10" db="EMBL/GenBank/DDBJ databases">
        <title>Sequencing the genomes of 1000 actinobacteria strains.</title>
        <authorList>
            <person name="Klenk H.-P."/>
        </authorList>
    </citation>
    <scope>NUCLEOTIDE SEQUENCE [LARGE SCALE GENOMIC DNA]</scope>
    <source>
        <strain evidence="4 5">DSM 21838</strain>
    </source>
</reference>
<comment type="caution">
    <text evidence="4">The sequence shown here is derived from an EMBL/GenBank/DDBJ whole genome shotgun (WGS) entry which is preliminary data.</text>
</comment>
<dbReference type="SMART" id="SM00822">
    <property type="entry name" value="PKS_KR"/>
    <property type="match status" value="1"/>
</dbReference>
<name>A0A2A9EL75_9MICO</name>
<dbReference type="CDD" id="cd05233">
    <property type="entry name" value="SDR_c"/>
    <property type="match status" value="1"/>
</dbReference>
<dbReference type="Gene3D" id="3.40.50.720">
    <property type="entry name" value="NAD(P)-binding Rossmann-like Domain"/>
    <property type="match status" value="1"/>
</dbReference>
<protein>
    <submittedName>
        <fullName evidence="4">Short-subunit dehydrogenase</fullName>
    </submittedName>
</protein>
<dbReference type="InterPro" id="IPR036291">
    <property type="entry name" value="NAD(P)-bd_dom_sf"/>
</dbReference>
<dbReference type="NCBIfam" id="NF006073">
    <property type="entry name" value="PRK08219.1"/>
    <property type="match status" value="1"/>
</dbReference>
<dbReference type="PRINTS" id="PR00081">
    <property type="entry name" value="GDHRDH"/>
</dbReference>
<keyword evidence="5" id="KW-1185">Reference proteome</keyword>
<dbReference type="PANTHER" id="PTHR44196:SF1">
    <property type="entry name" value="DEHYDROGENASE_REDUCTASE SDR FAMILY MEMBER 7B"/>
    <property type="match status" value="1"/>
</dbReference>
<accession>A0A2A9EL75</accession>
<dbReference type="GO" id="GO:0016020">
    <property type="term" value="C:membrane"/>
    <property type="evidence" value="ECO:0007669"/>
    <property type="project" value="TreeGrafter"/>
</dbReference>
<dbReference type="InterPro" id="IPR057326">
    <property type="entry name" value="KR_dom"/>
</dbReference>
<dbReference type="PROSITE" id="PS00061">
    <property type="entry name" value="ADH_SHORT"/>
    <property type="match status" value="1"/>
</dbReference>
<gene>
    <name evidence="4" type="ORF">ATJ97_2169</name>
</gene>
<dbReference type="EMBL" id="PDJI01000004">
    <property type="protein sequence ID" value="PFG39658.1"/>
    <property type="molecule type" value="Genomic_DNA"/>
</dbReference>
<organism evidence="4 5">
    <name type="scientific">Georgenia soli</name>
    <dbReference type="NCBI Taxonomy" id="638953"/>
    <lineage>
        <taxon>Bacteria</taxon>
        <taxon>Bacillati</taxon>
        <taxon>Actinomycetota</taxon>
        <taxon>Actinomycetes</taxon>
        <taxon>Micrococcales</taxon>
        <taxon>Bogoriellaceae</taxon>
        <taxon>Georgenia</taxon>
    </lineage>
</organism>
<dbReference type="AlphaFoldDB" id="A0A2A9EL75"/>
<evidence type="ECO:0000313" key="4">
    <source>
        <dbReference type="EMBL" id="PFG39658.1"/>
    </source>
</evidence>
<dbReference type="GO" id="GO:0016491">
    <property type="term" value="F:oxidoreductase activity"/>
    <property type="evidence" value="ECO:0007669"/>
    <property type="project" value="UniProtKB-KW"/>
</dbReference>